<comment type="caution">
    <text evidence="5">The sequence shown here is derived from an EMBL/GenBank/DDBJ whole genome shotgun (WGS) entry which is preliminary data.</text>
</comment>
<gene>
    <name evidence="5" type="ORF">FYJ45_22545</name>
</gene>
<protein>
    <submittedName>
        <fullName evidence="5">Uncharacterized protein</fullName>
    </submittedName>
</protein>
<feature type="transmembrane region" description="Helical" evidence="2">
    <location>
        <begin position="21"/>
        <end position="45"/>
    </location>
</feature>
<dbReference type="PANTHER" id="PTHR34220:SF7">
    <property type="entry name" value="SENSOR HISTIDINE KINASE YPDA"/>
    <property type="match status" value="1"/>
</dbReference>
<keyword evidence="2" id="KW-1133">Transmembrane helix</keyword>
<dbReference type="Pfam" id="PF06580">
    <property type="entry name" value="His_kinase"/>
    <property type="match status" value="1"/>
</dbReference>
<name>A0A6N7WN95_9FIRM</name>
<evidence type="ECO:0000313" key="6">
    <source>
        <dbReference type="Proteomes" id="UP000436047"/>
    </source>
</evidence>
<dbReference type="EMBL" id="VUMI01000050">
    <property type="protein sequence ID" value="MSS90928.1"/>
    <property type="molecule type" value="Genomic_DNA"/>
</dbReference>
<dbReference type="Pfam" id="PF02518">
    <property type="entry name" value="HATPase_c"/>
    <property type="match status" value="1"/>
</dbReference>
<evidence type="ECO:0000256" key="2">
    <source>
        <dbReference type="SAM" id="Phobius"/>
    </source>
</evidence>
<dbReference type="InterPro" id="IPR050640">
    <property type="entry name" value="Bact_2-comp_sensor_kinase"/>
</dbReference>
<dbReference type="GO" id="GO:0016020">
    <property type="term" value="C:membrane"/>
    <property type="evidence" value="ECO:0007669"/>
    <property type="project" value="InterPro"/>
</dbReference>
<feature type="domain" description="Histidine kinase/HSP90-like ATPase" evidence="3">
    <location>
        <begin position="475"/>
        <end position="577"/>
    </location>
</feature>
<dbReference type="Gene3D" id="3.30.565.10">
    <property type="entry name" value="Histidine kinase-like ATPase, C-terminal domain"/>
    <property type="match status" value="1"/>
</dbReference>
<dbReference type="Proteomes" id="UP000436047">
    <property type="component" value="Unassembled WGS sequence"/>
</dbReference>
<dbReference type="InterPro" id="IPR003594">
    <property type="entry name" value="HATPase_dom"/>
</dbReference>
<feature type="domain" description="Signal transduction histidine kinase internal region" evidence="4">
    <location>
        <begin position="381"/>
        <end position="457"/>
    </location>
</feature>
<dbReference type="PANTHER" id="PTHR34220">
    <property type="entry name" value="SENSOR HISTIDINE KINASE YPDA"/>
    <property type="match status" value="1"/>
</dbReference>
<keyword evidence="2" id="KW-0812">Transmembrane</keyword>
<evidence type="ECO:0000259" key="4">
    <source>
        <dbReference type="Pfam" id="PF06580"/>
    </source>
</evidence>
<evidence type="ECO:0000259" key="3">
    <source>
        <dbReference type="Pfam" id="PF02518"/>
    </source>
</evidence>
<dbReference type="InterPro" id="IPR010559">
    <property type="entry name" value="Sig_transdc_His_kin_internal"/>
</dbReference>
<organism evidence="5 6">
    <name type="scientific">Eisenbergiella porci</name>
    <dbReference type="NCBI Taxonomy" id="2652274"/>
    <lineage>
        <taxon>Bacteria</taxon>
        <taxon>Bacillati</taxon>
        <taxon>Bacillota</taxon>
        <taxon>Clostridia</taxon>
        <taxon>Lachnospirales</taxon>
        <taxon>Lachnospiraceae</taxon>
        <taxon>Eisenbergiella</taxon>
    </lineage>
</organism>
<proteinExistence type="predicted"/>
<feature type="coiled-coil region" evidence="1">
    <location>
        <begin position="356"/>
        <end position="383"/>
    </location>
</feature>
<sequence>MRMRDEGKGKRKASKSFARRIIKVWVFGMLVPLLVVEVLILLQFYRINHNDVDEEINNSLNKVSSDMKDLMNSMNSISWLLEADGTVGKNLHLYFDEEDTIKKGDLLIYLREQIANYEIANPSIGNLTYIVVPKDGKAPVKINQTSLANGELPGDEYFLCQWQKMNFYGPHESKSKVASYPCLSLLRTYKVEQEYGDIYIYLESGYKYLQKLMPGSVMGMDTVFLIESAEGRTMYCSDENLVPLFSDLQSCKKELSENSRRYKTYERTEEGGWKIHLWVPVKEYYRQIYGMALNLSVVTLLAVFACILASVLQWRSIYTPFTKFEKRLQLIASDNDVETKVEQMNIQEFDDNFALLDKMKSNILLLLNRVQEEEKKRSELEIRVMLGKINPHFLYNTLDTLKWYAAGKKDKEMVHFITALNKLLLYNMSKTRETTLKSELEAVSAYIVLQQLKYDIRFHMDTGKHPEILEADMPRFVLQPIVENAILHSGLNQGDIWIEVELLANGKIAVLVKNDGTPINPEKIKEVLVQKNDISSNGIGLQYVARMLENRFGDGFGLRAERTEDGVNVVEIQIPFEAAKIGAGPDRSERGHQ</sequence>
<dbReference type="SUPFAM" id="SSF55874">
    <property type="entry name" value="ATPase domain of HSP90 chaperone/DNA topoisomerase II/histidine kinase"/>
    <property type="match status" value="1"/>
</dbReference>
<evidence type="ECO:0000313" key="5">
    <source>
        <dbReference type="EMBL" id="MSS90928.1"/>
    </source>
</evidence>
<dbReference type="AlphaFoldDB" id="A0A6N7WN95"/>
<keyword evidence="6" id="KW-1185">Reference proteome</keyword>
<keyword evidence="1" id="KW-0175">Coiled coil</keyword>
<accession>A0A6N7WN95</accession>
<reference evidence="5 6" key="1">
    <citation type="submission" date="2019-08" db="EMBL/GenBank/DDBJ databases">
        <title>In-depth cultivation of the pig gut microbiome towards novel bacterial diversity and tailored functional studies.</title>
        <authorList>
            <person name="Wylensek D."/>
            <person name="Hitch T.C.A."/>
            <person name="Clavel T."/>
        </authorList>
    </citation>
    <scope>NUCLEOTIDE SEQUENCE [LARGE SCALE GENOMIC DNA]</scope>
    <source>
        <strain evidence="5 6">WCA-389-WT-23B</strain>
    </source>
</reference>
<evidence type="ECO:0000256" key="1">
    <source>
        <dbReference type="SAM" id="Coils"/>
    </source>
</evidence>
<dbReference type="InterPro" id="IPR036890">
    <property type="entry name" value="HATPase_C_sf"/>
</dbReference>
<feature type="transmembrane region" description="Helical" evidence="2">
    <location>
        <begin position="288"/>
        <end position="312"/>
    </location>
</feature>
<keyword evidence="2" id="KW-0472">Membrane</keyword>
<dbReference type="GO" id="GO:0000155">
    <property type="term" value="F:phosphorelay sensor kinase activity"/>
    <property type="evidence" value="ECO:0007669"/>
    <property type="project" value="InterPro"/>
</dbReference>